<dbReference type="InterPro" id="IPR024554">
    <property type="entry name" value="LEC1-like_C"/>
</dbReference>
<sequence length="232" mass="26696">MNVAEGLHELLVIGNQSDILFGKLLASTLPYPGPLIKSRVENQEAGLDVQSSSRRIPGQKVRIWGNPKHSVIQRLIEIAINENRRRLYGSRKTHPGPDLKDLFRQYSESADIELVVAIVRSAEEPRLDKYDLERVMSASKAYKSLLAKNRNRITSSMTENIHVRLILDLKLYLRLISQEWDSNKSGRCCRRIVSLRAMEVLVAPLMELSQTNLYYWERCPGFWMMRKTSSNN</sequence>
<proteinExistence type="predicted"/>
<evidence type="ECO:0000259" key="1">
    <source>
        <dbReference type="Pfam" id="PF12825"/>
    </source>
</evidence>
<protein>
    <recommendedName>
        <fullName evidence="1">PX domain-containing protein</fullName>
    </recommendedName>
</protein>
<dbReference type="EMBL" id="VSWC01000054">
    <property type="protein sequence ID" value="KAA1099326.1"/>
    <property type="molecule type" value="Genomic_DNA"/>
</dbReference>
<evidence type="ECO:0000313" key="3">
    <source>
        <dbReference type="Proteomes" id="UP000324748"/>
    </source>
</evidence>
<reference evidence="2 3" key="1">
    <citation type="submission" date="2019-05" db="EMBL/GenBank/DDBJ databases">
        <title>Emergence of the Ug99 lineage of the wheat stem rust pathogen through somatic hybridization.</title>
        <authorList>
            <person name="Li F."/>
            <person name="Upadhyaya N.M."/>
            <person name="Sperschneider J."/>
            <person name="Matny O."/>
            <person name="Nguyen-Phuc H."/>
            <person name="Mago R."/>
            <person name="Raley C."/>
            <person name="Miller M.E."/>
            <person name="Silverstein K.A.T."/>
            <person name="Henningsen E."/>
            <person name="Hirsch C.D."/>
            <person name="Visser B."/>
            <person name="Pretorius Z.A."/>
            <person name="Steffenson B.J."/>
            <person name="Schwessinger B."/>
            <person name="Dodds P.N."/>
            <person name="Figueroa M."/>
        </authorList>
    </citation>
    <scope>NUCLEOTIDE SEQUENCE [LARGE SCALE GENOMIC DNA]</scope>
    <source>
        <strain evidence="2">21-0</strain>
    </source>
</reference>
<dbReference type="Pfam" id="PF12825">
    <property type="entry name" value="DUF3818"/>
    <property type="match status" value="1"/>
</dbReference>
<keyword evidence="3" id="KW-1185">Reference proteome</keyword>
<dbReference type="Proteomes" id="UP000324748">
    <property type="component" value="Unassembled WGS sequence"/>
</dbReference>
<evidence type="ECO:0000313" key="2">
    <source>
        <dbReference type="EMBL" id="KAA1099326.1"/>
    </source>
</evidence>
<dbReference type="OrthoDB" id="71672at2759"/>
<comment type="caution">
    <text evidence="2">The sequence shown here is derived from an EMBL/GenBank/DDBJ whole genome shotgun (WGS) entry which is preliminary data.</text>
</comment>
<accession>A0A5B0PE50</accession>
<organism evidence="2 3">
    <name type="scientific">Puccinia graminis f. sp. tritici</name>
    <dbReference type="NCBI Taxonomy" id="56615"/>
    <lineage>
        <taxon>Eukaryota</taxon>
        <taxon>Fungi</taxon>
        <taxon>Dikarya</taxon>
        <taxon>Basidiomycota</taxon>
        <taxon>Pucciniomycotina</taxon>
        <taxon>Pucciniomycetes</taxon>
        <taxon>Pucciniales</taxon>
        <taxon>Pucciniaceae</taxon>
        <taxon>Puccinia</taxon>
    </lineage>
</organism>
<feature type="domain" description="PX" evidence="1">
    <location>
        <begin position="98"/>
        <end position="206"/>
    </location>
</feature>
<gene>
    <name evidence="2" type="ORF">PGT21_003595</name>
</gene>
<name>A0A5B0PE50_PUCGR</name>
<dbReference type="AlphaFoldDB" id="A0A5B0PE50"/>